<protein>
    <submittedName>
        <fullName evidence="1">Uncharacterized protein</fullName>
    </submittedName>
</protein>
<name>A0A9Y2MZ74_9PSEU</name>
<organism evidence="1 2">
    <name type="scientific">Amycolatopsis carbonis</name>
    <dbReference type="NCBI Taxonomy" id="715471"/>
    <lineage>
        <taxon>Bacteria</taxon>
        <taxon>Bacillati</taxon>
        <taxon>Actinomycetota</taxon>
        <taxon>Actinomycetes</taxon>
        <taxon>Pseudonocardiales</taxon>
        <taxon>Pseudonocardiaceae</taxon>
        <taxon>Amycolatopsis</taxon>
    </lineage>
</organism>
<dbReference type="RefSeq" id="WP_285972900.1">
    <property type="nucleotide sequence ID" value="NZ_CP127294.1"/>
</dbReference>
<dbReference type="EMBL" id="CP127294">
    <property type="protein sequence ID" value="WIX82328.1"/>
    <property type="molecule type" value="Genomic_DNA"/>
</dbReference>
<evidence type="ECO:0000313" key="2">
    <source>
        <dbReference type="Proteomes" id="UP001236014"/>
    </source>
</evidence>
<dbReference type="KEGG" id="acab:QRX50_16955"/>
<accession>A0A9Y2MZ74</accession>
<sequence length="45" mass="5312">MMRRHDPQTGEDGFQLLLTEVTDHVGELIAEFERETEDYGLRCWS</sequence>
<reference evidence="1 2" key="1">
    <citation type="submission" date="2023-06" db="EMBL/GenBank/DDBJ databases">
        <authorList>
            <person name="Oyuntsetseg B."/>
            <person name="Kim S.B."/>
        </authorList>
    </citation>
    <scope>NUCLEOTIDE SEQUENCE [LARGE SCALE GENOMIC DNA]</scope>
    <source>
        <strain evidence="1 2">2-15</strain>
    </source>
</reference>
<evidence type="ECO:0000313" key="1">
    <source>
        <dbReference type="EMBL" id="WIX82328.1"/>
    </source>
</evidence>
<proteinExistence type="predicted"/>
<gene>
    <name evidence="1" type="ORF">QRX50_16955</name>
</gene>
<keyword evidence="2" id="KW-1185">Reference proteome</keyword>
<dbReference type="AlphaFoldDB" id="A0A9Y2MZ74"/>
<dbReference type="Proteomes" id="UP001236014">
    <property type="component" value="Chromosome"/>
</dbReference>